<dbReference type="InterPro" id="IPR051835">
    <property type="entry name" value="RAC1-GEF"/>
</dbReference>
<dbReference type="CDD" id="cd01220">
    <property type="entry name" value="PH1_FARP1-like"/>
    <property type="match status" value="1"/>
</dbReference>
<feature type="region of interest" description="Disordered" evidence="7">
    <location>
        <begin position="752"/>
        <end position="816"/>
    </location>
</feature>
<feature type="region of interest" description="Disordered" evidence="7">
    <location>
        <begin position="485"/>
        <end position="546"/>
    </location>
</feature>
<feature type="compositionally biased region" description="Acidic residues" evidence="7">
    <location>
        <begin position="971"/>
        <end position="982"/>
    </location>
</feature>
<feature type="compositionally biased region" description="Polar residues" evidence="7">
    <location>
        <begin position="1206"/>
        <end position="1227"/>
    </location>
</feature>
<dbReference type="GO" id="GO:0048731">
    <property type="term" value="P:system development"/>
    <property type="evidence" value="ECO:0007669"/>
    <property type="project" value="UniProtKB-ARBA"/>
</dbReference>
<dbReference type="Pfam" id="PF00373">
    <property type="entry name" value="FERM_M"/>
    <property type="match status" value="1"/>
</dbReference>
<dbReference type="InterPro" id="IPR014847">
    <property type="entry name" value="FA"/>
</dbReference>
<dbReference type="Pfam" id="PF09380">
    <property type="entry name" value="FERM_C"/>
    <property type="match status" value="1"/>
</dbReference>
<keyword evidence="5" id="KW-0965">Cell junction</keyword>
<dbReference type="CDD" id="cd14473">
    <property type="entry name" value="FERM_B-lobe"/>
    <property type="match status" value="1"/>
</dbReference>
<feature type="compositionally biased region" description="Polar residues" evidence="7">
    <location>
        <begin position="1397"/>
        <end position="1407"/>
    </location>
</feature>
<feature type="region of interest" description="Disordered" evidence="7">
    <location>
        <begin position="668"/>
        <end position="688"/>
    </location>
</feature>
<dbReference type="Gene3D" id="1.20.900.10">
    <property type="entry name" value="Dbl homology (DH) domain"/>
    <property type="match status" value="1"/>
</dbReference>
<feature type="compositionally biased region" description="Low complexity" evidence="7">
    <location>
        <begin position="521"/>
        <end position="535"/>
    </location>
</feature>
<dbReference type="PROSITE" id="PS00660">
    <property type="entry name" value="FERM_1"/>
    <property type="match status" value="1"/>
</dbReference>
<proteinExistence type="predicted"/>
<feature type="region of interest" description="Disordered" evidence="7">
    <location>
        <begin position="1854"/>
        <end position="1881"/>
    </location>
</feature>
<feature type="compositionally biased region" description="Acidic residues" evidence="7">
    <location>
        <begin position="1186"/>
        <end position="1202"/>
    </location>
</feature>
<dbReference type="InterPro" id="IPR000798">
    <property type="entry name" value="Ez/rad/moesin-like"/>
</dbReference>
<dbReference type="Pfam" id="PF00621">
    <property type="entry name" value="RhoGEF"/>
    <property type="match status" value="1"/>
</dbReference>
<dbReference type="GO" id="GO:0008092">
    <property type="term" value="F:cytoskeletal protein binding"/>
    <property type="evidence" value="ECO:0007669"/>
    <property type="project" value="InterPro"/>
</dbReference>
<evidence type="ECO:0000256" key="5">
    <source>
        <dbReference type="ARBA" id="ARBA00022949"/>
    </source>
</evidence>
<keyword evidence="4" id="KW-0677">Repeat</keyword>
<dbReference type="Proteomes" id="UP000318571">
    <property type="component" value="Chromosome 4"/>
</dbReference>
<dbReference type="Gene3D" id="3.10.20.90">
    <property type="entry name" value="Phosphatidylinositol 3-kinase Catalytic Subunit, Chain A, domain 1"/>
    <property type="match status" value="1"/>
</dbReference>
<feature type="compositionally biased region" description="Low complexity" evidence="7">
    <location>
        <begin position="1870"/>
        <end position="1881"/>
    </location>
</feature>
<keyword evidence="12" id="KW-1185">Reference proteome</keyword>
<dbReference type="PROSITE" id="PS50057">
    <property type="entry name" value="FERM_3"/>
    <property type="match status" value="1"/>
</dbReference>
<dbReference type="InterPro" id="IPR000299">
    <property type="entry name" value="FERM_domain"/>
</dbReference>
<comment type="subcellular location">
    <subcellularLocation>
        <location evidence="1">Cell junction</location>
        <location evidence="1">Adherens junction</location>
    </subcellularLocation>
    <subcellularLocation>
        <location evidence="6">Cell projection</location>
        <location evidence="6">Rhabdomere</location>
    </subcellularLocation>
</comment>
<dbReference type="Pfam" id="PF09379">
    <property type="entry name" value="FERM_N"/>
    <property type="match status" value="1"/>
</dbReference>
<dbReference type="InterPro" id="IPR000219">
    <property type="entry name" value="DH_dom"/>
</dbReference>
<keyword evidence="3" id="KW-0344">Guanine-nucleotide releasing factor</keyword>
<dbReference type="SUPFAM" id="SSF50729">
    <property type="entry name" value="PH domain-like"/>
    <property type="match status" value="3"/>
</dbReference>
<dbReference type="Gene3D" id="2.30.29.30">
    <property type="entry name" value="Pleckstrin-homology domain (PH domain)/Phosphotyrosine-binding domain (PTB)"/>
    <property type="match status" value="3"/>
</dbReference>
<organism evidence="11 12">
    <name type="scientific">Tigriopus californicus</name>
    <name type="common">Marine copepod</name>
    <dbReference type="NCBI Taxonomy" id="6832"/>
    <lineage>
        <taxon>Eukaryota</taxon>
        <taxon>Metazoa</taxon>
        <taxon>Ecdysozoa</taxon>
        <taxon>Arthropoda</taxon>
        <taxon>Crustacea</taxon>
        <taxon>Multicrustacea</taxon>
        <taxon>Hexanauplia</taxon>
        <taxon>Copepoda</taxon>
        <taxon>Harpacticoida</taxon>
        <taxon>Harpacticidae</taxon>
        <taxon>Tigriopus</taxon>
    </lineage>
</organism>
<dbReference type="InterPro" id="IPR019749">
    <property type="entry name" value="Band_41_domain"/>
</dbReference>
<dbReference type="FunFam" id="1.20.80.10:FF:000005">
    <property type="entry name" value="FERM, RhoGEF and pleckstrin domain-containing protein 1"/>
    <property type="match status" value="1"/>
</dbReference>
<feature type="compositionally biased region" description="Basic and acidic residues" evidence="7">
    <location>
        <begin position="500"/>
        <end position="517"/>
    </location>
</feature>
<evidence type="ECO:0000313" key="12">
    <source>
        <dbReference type="Proteomes" id="UP000318571"/>
    </source>
</evidence>
<dbReference type="SMART" id="SM00295">
    <property type="entry name" value="B41"/>
    <property type="match status" value="1"/>
</dbReference>
<sequence>MKSTSGNATPTSPASSTSSGGKMIAVRVQMLDDSITLFHIQAKVPGRVLFDQVCKQLNLLEVDYFGLEYEDTHGVMYWLDLEKQMNHQVGLTSSEPLLRFCVKFYTPDPTQIEEEYTRYLFTLQVKRDLGLGLLQCNDNTAALMASYIVQAECGDYVVEDYPDHTYLSSFKFVPQQNQELERKIMENHKRHIGQNPAEADLNLLETGRRCELYGIKMHSAKDHEGVTLELSVAHIGVVVFQNQAKINTFSWAKIRKLSFKRKKFLIKLHPEGYGYYKDTVEFYFEDRNHCKNFWKKCVEHHSFFRCSTTIHREREKRRLLSRGSSFRYSGKTQKEMQEFVRENFVQRQSFQRHVRNLHSSMGNVGTSISAQPLLPIGDNGVVGQAFSMSCGEMFNPSKSQPVVRDPGFPFNLPDQDHNVYEPYRPQHQSAHSTPRRALHTASFGYATMGSPYDRSQIRYHAPSQTGTFDNASGYRHSVHGELFSTSVDSADGTSCSGTDNRSENTVVEKEERNEMARRLSNRSNNSRSQVSIHSGHSGGSGYMSHPIHDFELAREDSHMSSEDNLSHESYELIEKPETDNSIQDEVIPSGPHMSTETNQFEREFYRQATAPIVPAHSCDQASRSSKMSLNSSCSIVTPPPPMPTLHHPIYQADDTIVPIMKPLIRRKSSTPTVKSNSQLTPSRAGSSKNLAHDIVRTPQMTPEIVPIPTLMNTQVRVAQEQQHPCHTLPRMINPRVSGSLRHVPENEHFILQQEKQQQQQQQLPPGNPNQKYFQFSSRTLPNRRREKSPIYFTRGRIGDCSSASSSSHASPKVHRPKSLEFAVVSANALPSKTAYSYQDDTLEQPPQMEYDDSSSAISGMNELNYASSSDVPQTPEMPTVQFPGLRPNMYYEERIYDVPEGIEGVHPSEVTLGSTANPLPPPLPRSQPPPLPAHQSFLPRESDSTAVIESDNVPDPPPEFSGAGIMSAENSQEDTDVEEEEGTLSGSKIHEVNPEESPSNVDNDYTNKQEKIEREEQCAFATKDDGETMVCSTDPTDDFGSCVITMNSPPTVFGEDESTDPNDVVRIAEMYVRLGNGSTVSSNGAESDSVLYIDDDLNSSLGERTSKNALDVQEPMTAPAALPQHSSEDRESSEGSLDIASIPPPTNAQTEKEAAPSDSRPQVVRALSRISENSFSDAGPPKLLSEGDDDHDNEEEEEEEHEDTLSEPNCTTTNSDYENPPSLNSDLPDNAAPHSCSHPPLTAREVVRECGMELGAEIEFPSPPSSLIEGNHTEFTQIEPDSMFLEITPPEFEEVGDDVASPTGANDSRHSLPKEKIPYDLSISSENNMTRGEDSESSLHDSMEILEEVATVDTTDNRFEGRQEPLNEEGIQRYLDSSEDVYKRVIVNQPPPKDVTYSPTNNNYNTEPSRDQRNQTPTSGSYNLDEGRATETMSSLSSPFSGPPGNNYSGHHTTTTIAGAPSPLKFIRDGSVDGTLSPVSSKSGGTDTDLEFKKKKYPVDRTYFITKEILMTERTYKKDLEIINLWFRDEVTKEEDMPEELLTLIFSHFDPIYEAHCRLLNDIEQNMIAWEKQGSTSTQSSEGIQIGSLVLRTFDVLTLDHYLRYLEAHVEVLEVLESTLANDSRFSQVFKDFEAQKVCYLPVTSLLLKPLHRIIHYDLLLERLLQTYNSNHPDYQNANMVMIKMQTVIRKMSQKLLDSENFAKLAELQRDVGSSFEGVLSPHRHFIREGCLLKLSRKGYQQRMFFLFSDMLLYSNRTTTPSLHFRVHGQLFVKDLSVLESEPRMGADHCFNIYDGKKAILVAAGSQAEKIQWMEDISDAIQVAKENDHMNGDSGYNNGSSARNKFMSLKSISGSDDGLDKAESHGTLDTRSGSSSTGQRTNSSVHVCWHRSTTMSAKEYHTSIQTLLSGYLLRKFKNSNGWQKLWVVFTNSCLFFYKTFQDDFPLASLPLLGYGVFTPTPEDEIQKNFVFKLQFKNHVYFFRAESQYTFERWIEVLSTSTQVELEVPVHRNGY</sequence>
<name>A0A553NR66_TIGCA</name>
<dbReference type="InterPro" id="IPR019748">
    <property type="entry name" value="FERM_central"/>
</dbReference>
<evidence type="ECO:0000256" key="3">
    <source>
        <dbReference type="ARBA" id="ARBA00022658"/>
    </source>
</evidence>
<feature type="region of interest" description="Disordered" evidence="7">
    <location>
        <begin position="1388"/>
        <end position="1461"/>
    </location>
</feature>
<feature type="region of interest" description="Disordered" evidence="7">
    <location>
        <begin position="906"/>
        <end position="1006"/>
    </location>
</feature>
<feature type="domain" description="PH" evidence="8">
    <location>
        <begin position="1905"/>
        <end position="2002"/>
    </location>
</feature>
<feature type="compositionally biased region" description="Polar residues" evidence="7">
    <location>
        <begin position="768"/>
        <end position="780"/>
    </location>
</feature>
<evidence type="ECO:0000313" key="11">
    <source>
        <dbReference type="EMBL" id="TRY67879.1"/>
    </source>
</evidence>
<dbReference type="FunFam" id="3.10.20.90:FF:000040">
    <property type="entry name" value="FERM, RhoGEF and pleckstrin domain-containing protein"/>
    <property type="match status" value="1"/>
</dbReference>
<dbReference type="OMA" id="YVVEDYP"/>
<feature type="region of interest" description="Disordered" evidence="7">
    <location>
        <begin position="1099"/>
        <end position="1239"/>
    </location>
</feature>
<feature type="region of interest" description="Disordered" evidence="7">
    <location>
        <begin position="1"/>
        <end position="20"/>
    </location>
</feature>
<dbReference type="InterPro" id="IPR014352">
    <property type="entry name" value="FERM/acyl-CoA-bd_prot_sf"/>
</dbReference>
<feature type="region of interest" description="Disordered" evidence="7">
    <location>
        <begin position="1352"/>
        <end position="1371"/>
    </location>
</feature>
<evidence type="ECO:0000259" key="8">
    <source>
        <dbReference type="PROSITE" id="PS50003"/>
    </source>
</evidence>
<dbReference type="SUPFAM" id="SSF48065">
    <property type="entry name" value="DBL homology domain (DH-domain)"/>
    <property type="match status" value="1"/>
</dbReference>
<dbReference type="SMART" id="SM00233">
    <property type="entry name" value="PH"/>
    <property type="match status" value="2"/>
</dbReference>
<dbReference type="Gene3D" id="1.20.80.10">
    <property type="match status" value="1"/>
</dbReference>
<evidence type="ECO:0000259" key="10">
    <source>
        <dbReference type="PROSITE" id="PS50057"/>
    </source>
</evidence>
<dbReference type="PRINTS" id="PR00935">
    <property type="entry name" value="BAND41"/>
</dbReference>
<dbReference type="Pfam" id="PF08736">
    <property type="entry name" value="FA"/>
    <property type="match status" value="1"/>
</dbReference>
<dbReference type="SMART" id="SM00325">
    <property type="entry name" value="RhoGEF"/>
    <property type="match status" value="1"/>
</dbReference>
<feature type="compositionally biased region" description="Basic and acidic residues" evidence="7">
    <location>
        <begin position="1858"/>
        <end position="1868"/>
    </location>
</feature>
<dbReference type="PANTHER" id="PTHR45858">
    <property type="entry name" value="FERM DOMAIN CONTAINING PROTEIN"/>
    <property type="match status" value="1"/>
</dbReference>
<dbReference type="GO" id="GO:0005085">
    <property type="term" value="F:guanyl-nucleotide exchange factor activity"/>
    <property type="evidence" value="ECO:0007669"/>
    <property type="project" value="UniProtKB-KW"/>
</dbReference>
<feature type="compositionally biased region" description="Polar residues" evidence="7">
    <location>
        <begin position="485"/>
        <end position="499"/>
    </location>
</feature>
<feature type="compositionally biased region" description="Basic and acidic residues" evidence="7">
    <location>
        <begin position="1307"/>
        <end position="1318"/>
    </location>
</feature>
<dbReference type="CDD" id="cd00160">
    <property type="entry name" value="RhoGEF"/>
    <property type="match status" value="1"/>
</dbReference>
<dbReference type="SMART" id="SM01196">
    <property type="entry name" value="FERM_C"/>
    <property type="match status" value="1"/>
</dbReference>
<feature type="compositionally biased region" description="Low complexity" evidence="7">
    <location>
        <begin position="1434"/>
        <end position="1450"/>
    </location>
</feature>
<dbReference type="FunFam" id="2.30.29.30:FF:000002">
    <property type="entry name" value="Band 4.1-like protein 5 isoform 1"/>
    <property type="match status" value="1"/>
</dbReference>
<dbReference type="PRINTS" id="PR00661">
    <property type="entry name" value="ERMFAMILY"/>
</dbReference>
<comment type="caution">
    <text evidence="11">The sequence shown here is derived from an EMBL/GenBank/DDBJ whole genome shotgun (WGS) entry which is preliminary data.</text>
</comment>
<dbReference type="InterPro" id="IPR029071">
    <property type="entry name" value="Ubiquitin-like_domsf"/>
</dbReference>
<feature type="domain" description="PH" evidence="8">
    <location>
        <begin position="1725"/>
        <end position="1822"/>
    </location>
</feature>
<feature type="compositionally biased region" description="Polar residues" evidence="7">
    <location>
        <begin position="669"/>
        <end position="688"/>
    </location>
</feature>
<evidence type="ECO:0000256" key="7">
    <source>
        <dbReference type="SAM" id="MobiDB-lite"/>
    </source>
</evidence>
<evidence type="ECO:0000256" key="2">
    <source>
        <dbReference type="ARBA" id="ARBA00022025"/>
    </source>
</evidence>
<dbReference type="CDD" id="cd13193">
    <property type="entry name" value="FERM_C_FARP1-like"/>
    <property type="match status" value="1"/>
</dbReference>
<dbReference type="GO" id="GO:0005912">
    <property type="term" value="C:adherens junction"/>
    <property type="evidence" value="ECO:0007669"/>
    <property type="project" value="UniProtKB-SubCell"/>
</dbReference>
<dbReference type="PROSITE" id="PS50010">
    <property type="entry name" value="DH_2"/>
    <property type="match status" value="1"/>
</dbReference>
<dbReference type="InterPro" id="IPR035899">
    <property type="entry name" value="DBL_dom_sf"/>
</dbReference>
<feature type="compositionally biased region" description="Pro residues" evidence="7">
    <location>
        <begin position="918"/>
        <end position="932"/>
    </location>
</feature>
<feature type="domain" description="DH" evidence="9">
    <location>
        <begin position="1501"/>
        <end position="1695"/>
    </location>
</feature>
<dbReference type="EMBL" id="VCGU01000011">
    <property type="protein sequence ID" value="TRY67879.1"/>
    <property type="molecule type" value="Genomic_DNA"/>
</dbReference>
<dbReference type="InterPro" id="IPR035963">
    <property type="entry name" value="FERM_2"/>
</dbReference>
<evidence type="ECO:0000256" key="6">
    <source>
        <dbReference type="ARBA" id="ARBA00043944"/>
    </source>
</evidence>
<feature type="compositionally biased region" description="Low complexity" evidence="7">
    <location>
        <begin position="801"/>
        <end position="810"/>
    </location>
</feature>
<dbReference type="GO" id="GO:0009887">
    <property type="term" value="P:animal organ morphogenesis"/>
    <property type="evidence" value="ECO:0007669"/>
    <property type="project" value="UniProtKB-ARBA"/>
</dbReference>
<dbReference type="InterPro" id="IPR001849">
    <property type="entry name" value="PH_domain"/>
</dbReference>
<dbReference type="FunFam" id="2.30.29.30:FF:000046">
    <property type="entry name" value="FERM, RhoGEF and pleckstrin domain-containing protein 1"/>
    <property type="match status" value="1"/>
</dbReference>
<dbReference type="InterPro" id="IPR018980">
    <property type="entry name" value="FERM_PH-like_C"/>
</dbReference>
<dbReference type="InterPro" id="IPR011993">
    <property type="entry name" value="PH-like_dom_sf"/>
</dbReference>
<gene>
    <name evidence="11" type="ORF">TCAL_06432</name>
</gene>
<dbReference type="SMART" id="SM01195">
    <property type="entry name" value="FA"/>
    <property type="match status" value="1"/>
</dbReference>
<dbReference type="Pfam" id="PF00169">
    <property type="entry name" value="PH"/>
    <property type="match status" value="2"/>
</dbReference>
<dbReference type="STRING" id="6832.A0A553NR66"/>
<feature type="compositionally biased region" description="Low complexity" evidence="7">
    <location>
        <begin position="752"/>
        <end position="762"/>
    </location>
</feature>
<dbReference type="PANTHER" id="PTHR45858:SF5">
    <property type="entry name" value="MOESIN_EZRIN_RADIXIN HOMOLOG 1"/>
    <property type="match status" value="1"/>
</dbReference>
<evidence type="ECO:0000256" key="4">
    <source>
        <dbReference type="ARBA" id="ARBA00022737"/>
    </source>
</evidence>
<evidence type="ECO:0000256" key="1">
    <source>
        <dbReference type="ARBA" id="ARBA00004536"/>
    </source>
</evidence>
<dbReference type="CDD" id="cd17098">
    <property type="entry name" value="FERM_F1_FARP1_like"/>
    <property type="match status" value="1"/>
</dbReference>
<dbReference type="InterPro" id="IPR041788">
    <property type="entry name" value="FARP1/FARP2/FRMD7_FERM_C"/>
</dbReference>
<dbReference type="PROSITE" id="PS50003">
    <property type="entry name" value="PH_DOMAIN"/>
    <property type="match status" value="2"/>
</dbReference>
<protein>
    <recommendedName>
        <fullName evidence="2">Moesin/ezrin/radixin homolog 1</fullName>
    </recommendedName>
</protein>
<dbReference type="CDD" id="cd13235">
    <property type="entry name" value="PH2_FARP1-like"/>
    <property type="match status" value="1"/>
</dbReference>
<dbReference type="InterPro" id="IPR018979">
    <property type="entry name" value="FERM_N"/>
</dbReference>
<dbReference type="GO" id="GO:0071944">
    <property type="term" value="C:cell periphery"/>
    <property type="evidence" value="ECO:0007669"/>
    <property type="project" value="UniProtKB-ARBA"/>
</dbReference>
<dbReference type="SUPFAM" id="SSF47031">
    <property type="entry name" value="Second domain of FERM"/>
    <property type="match status" value="1"/>
</dbReference>
<feature type="compositionally biased region" description="Basic and acidic residues" evidence="7">
    <location>
        <begin position="1355"/>
        <end position="1365"/>
    </location>
</feature>
<accession>A0A553NR66</accession>
<reference evidence="11 12" key="1">
    <citation type="journal article" date="2018" name="Nat. Ecol. Evol.">
        <title>Genomic signatures of mitonuclear coevolution across populations of Tigriopus californicus.</title>
        <authorList>
            <person name="Barreto F.S."/>
            <person name="Watson E.T."/>
            <person name="Lima T.G."/>
            <person name="Willett C.S."/>
            <person name="Edmands S."/>
            <person name="Li W."/>
            <person name="Burton R.S."/>
        </authorList>
    </citation>
    <scope>NUCLEOTIDE SEQUENCE [LARGE SCALE GENOMIC DNA]</scope>
    <source>
        <strain evidence="11 12">San Diego</strain>
    </source>
</reference>
<evidence type="ECO:0000259" key="9">
    <source>
        <dbReference type="PROSITE" id="PS50010"/>
    </source>
</evidence>
<dbReference type="SUPFAM" id="SSF54236">
    <property type="entry name" value="Ubiquitin-like"/>
    <property type="match status" value="1"/>
</dbReference>
<feature type="domain" description="FERM" evidence="10">
    <location>
        <begin position="24"/>
        <end position="308"/>
    </location>
</feature>
<dbReference type="InterPro" id="IPR019747">
    <property type="entry name" value="FERM_CS"/>
</dbReference>
<feature type="region of interest" description="Disordered" evidence="7">
    <location>
        <begin position="1294"/>
        <end position="1339"/>
    </location>
</feature>